<dbReference type="AlphaFoldDB" id="A0AAU9E1J5"/>
<dbReference type="Proteomes" id="UP001321786">
    <property type="component" value="Chromosome"/>
</dbReference>
<protein>
    <submittedName>
        <fullName evidence="2">Uncharacterized protein</fullName>
    </submittedName>
</protein>
<proteinExistence type="predicted"/>
<reference evidence="2 3" key="1">
    <citation type="submission" date="2023-08" db="EMBL/GenBank/DDBJ databases">
        <title>Helicovermis profunda gen. nov., sp. nov., a novel mesophilic, fermentative bacterium within the Bacillota from a deep-sea hydrothermal vent chimney.</title>
        <authorList>
            <person name="Miyazaki U."/>
            <person name="Mizutani D."/>
            <person name="Hashimoto Y."/>
            <person name="Tame A."/>
            <person name="Sawayama S."/>
            <person name="Miyazaki J."/>
            <person name="Takai K."/>
            <person name="Nakagawa S."/>
        </authorList>
    </citation>
    <scope>NUCLEOTIDE SEQUENCE [LARGE SCALE GENOMIC DNA]</scope>
    <source>
        <strain evidence="2 3">S502</strain>
    </source>
</reference>
<evidence type="ECO:0000313" key="3">
    <source>
        <dbReference type="Proteomes" id="UP001321786"/>
    </source>
</evidence>
<keyword evidence="1" id="KW-0812">Transmembrane</keyword>
<organism evidence="2 3">
    <name type="scientific">Helicovermis profundi</name>
    <dbReference type="NCBI Taxonomy" id="3065157"/>
    <lineage>
        <taxon>Bacteria</taxon>
        <taxon>Bacillati</taxon>
        <taxon>Bacillota</taxon>
        <taxon>Clostridia</taxon>
        <taxon>Helicovermis</taxon>
    </lineage>
</organism>
<sequence length="107" mass="12470">MKFQLNRKKVILRPFIFIIVVMLLDHLMPSIDFSLLKTFSIVIGVSSEYLTLRSQSEVYVITDEVLILEKAGVKIPLIEIEEIIRRYAPLFHYTGITSEGWGYLFNF</sequence>
<dbReference type="KEGG" id="hprf:HLPR_04940"/>
<evidence type="ECO:0000256" key="1">
    <source>
        <dbReference type="SAM" id="Phobius"/>
    </source>
</evidence>
<accession>A0AAU9E1J5</accession>
<name>A0AAU9E1J5_9FIRM</name>
<dbReference type="RefSeq" id="WP_338536498.1">
    <property type="nucleotide sequence ID" value="NZ_AP028654.1"/>
</dbReference>
<feature type="transmembrane region" description="Helical" evidence="1">
    <location>
        <begin position="12"/>
        <end position="31"/>
    </location>
</feature>
<dbReference type="EMBL" id="AP028654">
    <property type="protein sequence ID" value="BEP28163.1"/>
    <property type="molecule type" value="Genomic_DNA"/>
</dbReference>
<keyword evidence="1" id="KW-1133">Transmembrane helix</keyword>
<evidence type="ECO:0000313" key="2">
    <source>
        <dbReference type="EMBL" id="BEP28163.1"/>
    </source>
</evidence>
<keyword evidence="1" id="KW-0472">Membrane</keyword>
<keyword evidence="3" id="KW-1185">Reference proteome</keyword>
<gene>
    <name evidence="2" type="ORF">HLPR_04940</name>
</gene>